<reference evidence="2 3" key="1">
    <citation type="submission" date="2016-07" db="EMBL/GenBank/DDBJ databases">
        <title>Pervasive Adenine N6-methylation of Active Genes in Fungi.</title>
        <authorList>
            <consortium name="DOE Joint Genome Institute"/>
            <person name="Mondo S.J."/>
            <person name="Dannebaum R.O."/>
            <person name="Kuo R.C."/>
            <person name="Labutti K."/>
            <person name="Haridas S."/>
            <person name="Kuo A."/>
            <person name="Salamov A."/>
            <person name="Ahrendt S.R."/>
            <person name="Lipzen A."/>
            <person name="Sullivan W."/>
            <person name="Andreopoulos W.B."/>
            <person name="Clum A."/>
            <person name="Lindquist E."/>
            <person name="Daum C."/>
            <person name="Ramamoorthy G.K."/>
            <person name="Gryganskyi A."/>
            <person name="Culley D."/>
            <person name="Magnuson J.K."/>
            <person name="James T.Y."/>
            <person name="O'Malley M.A."/>
            <person name="Stajich J.E."/>
            <person name="Spatafora J.W."/>
            <person name="Visel A."/>
            <person name="Grigoriev I.V."/>
        </authorList>
    </citation>
    <scope>NUCLEOTIDE SEQUENCE [LARGE SCALE GENOMIC DNA]</scope>
    <source>
        <strain evidence="2 3">NRRL 1336</strain>
    </source>
</reference>
<dbReference type="Proteomes" id="UP000193560">
    <property type="component" value="Unassembled WGS sequence"/>
</dbReference>
<keyword evidence="1" id="KW-0472">Membrane</keyword>
<comment type="caution">
    <text evidence="2">The sequence shown here is derived from an EMBL/GenBank/DDBJ whole genome shotgun (WGS) entry which is preliminary data.</text>
</comment>
<dbReference type="OrthoDB" id="5597503at2759"/>
<feature type="transmembrane region" description="Helical" evidence="1">
    <location>
        <begin position="155"/>
        <end position="176"/>
    </location>
</feature>
<accession>A0A1X2ISG5</accession>
<feature type="transmembrane region" description="Helical" evidence="1">
    <location>
        <begin position="44"/>
        <end position="64"/>
    </location>
</feature>
<evidence type="ECO:0000313" key="3">
    <source>
        <dbReference type="Proteomes" id="UP000193560"/>
    </source>
</evidence>
<evidence type="ECO:0000313" key="2">
    <source>
        <dbReference type="EMBL" id="ORZ21487.1"/>
    </source>
</evidence>
<keyword evidence="1" id="KW-1133">Transmembrane helix</keyword>
<keyword evidence="1" id="KW-0812">Transmembrane</keyword>
<name>A0A1X2ISG5_9FUNG</name>
<dbReference type="EMBL" id="MCGE01000005">
    <property type="protein sequence ID" value="ORZ21487.1"/>
    <property type="molecule type" value="Genomic_DNA"/>
</dbReference>
<feature type="transmembrane region" description="Helical" evidence="1">
    <location>
        <begin position="114"/>
        <end position="135"/>
    </location>
</feature>
<evidence type="ECO:0000256" key="1">
    <source>
        <dbReference type="SAM" id="Phobius"/>
    </source>
</evidence>
<gene>
    <name evidence="2" type="ORF">BCR42DRAFT_407629</name>
</gene>
<protein>
    <submittedName>
        <fullName evidence="2">Uncharacterized protein</fullName>
    </submittedName>
</protein>
<proteinExistence type="predicted"/>
<dbReference type="AlphaFoldDB" id="A0A1X2ISG5"/>
<feature type="transmembrane region" description="Helical" evidence="1">
    <location>
        <begin position="76"/>
        <end position="94"/>
    </location>
</feature>
<feature type="transmembrane region" description="Helical" evidence="1">
    <location>
        <begin position="188"/>
        <end position="218"/>
    </location>
</feature>
<feature type="transmembrane region" description="Helical" evidence="1">
    <location>
        <begin position="224"/>
        <end position="242"/>
    </location>
</feature>
<feature type="transmembrane region" description="Helical" evidence="1">
    <location>
        <begin position="12"/>
        <end position="32"/>
    </location>
</feature>
<sequence length="344" mass="39599">MLGALQSNELTAIIIQSVVVSYAFELCVRNILLFRNKKLLHIHIGKSLLGFFFAVKTSFFLSFYTNQGPSCYVSAYLADIFYQLGMVAGNYVLLSRAHAIVPLPWKTVSKYSMLVFLVLRFIIGVVDTVFLKLGYDEYGMCTYTDNFYTGPIYTFFDLIIDVYVSVVITWVLVTHIRRLEKAHLPVNVSLYFAVVTHNIIRTVTLTVVNLISGIFLIMGMSNQFIMIVWPVINLFVVLLIGYDSDVTKTIIELKEQYWSKVNSLISSTTLGTPLVMKESLSVNSRNQPMWKSSPDLPLRDLTHMHRVYTSSSAQKRHQQQQDDYHQQLYRYPRNGYWTDEERSL</sequence>
<keyword evidence="3" id="KW-1185">Reference proteome</keyword>
<organism evidence="2 3">
    <name type="scientific">Absidia repens</name>
    <dbReference type="NCBI Taxonomy" id="90262"/>
    <lineage>
        <taxon>Eukaryota</taxon>
        <taxon>Fungi</taxon>
        <taxon>Fungi incertae sedis</taxon>
        <taxon>Mucoromycota</taxon>
        <taxon>Mucoromycotina</taxon>
        <taxon>Mucoromycetes</taxon>
        <taxon>Mucorales</taxon>
        <taxon>Cunninghamellaceae</taxon>
        <taxon>Absidia</taxon>
    </lineage>
</organism>